<reference evidence="1" key="1">
    <citation type="journal article" date="2023" name="Mol. Phylogenet. Evol.">
        <title>Genome-scale phylogeny and comparative genomics of the fungal order Sordariales.</title>
        <authorList>
            <person name="Hensen N."/>
            <person name="Bonometti L."/>
            <person name="Westerberg I."/>
            <person name="Brannstrom I.O."/>
            <person name="Guillou S."/>
            <person name="Cros-Aarteil S."/>
            <person name="Calhoun S."/>
            <person name="Haridas S."/>
            <person name="Kuo A."/>
            <person name="Mondo S."/>
            <person name="Pangilinan J."/>
            <person name="Riley R."/>
            <person name="LaButti K."/>
            <person name="Andreopoulos B."/>
            <person name="Lipzen A."/>
            <person name="Chen C."/>
            <person name="Yan M."/>
            <person name="Daum C."/>
            <person name="Ng V."/>
            <person name="Clum A."/>
            <person name="Steindorff A."/>
            <person name="Ohm R.A."/>
            <person name="Martin F."/>
            <person name="Silar P."/>
            <person name="Natvig D.O."/>
            <person name="Lalanne C."/>
            <person name="Gautier V."/>
            <person name="Ament-Velasquez S.L."/>
            <person name="Kruys A."/>
            <person name="Hutchinson M.I."/>
            <person name="Powell A.J."/>
            <person name="Barry K."/>
            <person name="Miller A.N."/>
            <person name="Grigoriev I.V."/>
            <person name="Debuchy R."/>
            <person name="Gladieux P."/>
            <person name="Hiltunen Thoren M."/>
            <person name="Johannesson H."/>
        </authorList>
    </citation>
    <scope>NUCLEOTIDE SEQUENCE</scope>
    <source>
        <strain evidence="1">CBS 892.96</strain>
    </source>
</reference>
<sequence>MLVPLKLHWYRRPCPHMPGQTALRGRITITQTVVETVSPPQATCKSGIQIFKAYALESGTAPVYCIYGNLLNGLTGGITWNAASSSTAGSIQNNYIWKLDENGYLGLAHKVPPYSTASSGSNWPQINTDSSVEAQVASGTALAKIKGCINSVTGELTLSVAGRKNILFCGMQMWMSAGLMEDINQGTCVQQFPKVIY</sequence>
<evidence type="ECO:0000313" key="2">
    <source>
        <dbReference type="Proteomes" id="UP001302321"/>
    </source>
</evidence>
<evidence type="ECO:0000313" key="1">
    <source>
        <dbReference type="EMBL" id="KAK4171801.1"/>
    </source>
</evidence>
<dbReference type="EMBL" id="MU866504">
    <property type="protein sequence ID" value="KAK4171801.1"/>
    <property type="molecule type" value="Genomic_DNA"/>
</dbReference>
<organism evidence="1 2">
    <name type="scientific">Triangularia setosa</name>
    <dbReference type="NCBI Taxonomy" id="2587417"/>
    <lineage>
        <taxon>Eukaryota</taxon>
        <taxon>Fungi</taxon>
        <taxon>Dikarya</taxon>
        <taxon>Ascomycota</taxon>
        <taxon>Pezizomycotina</taxon>
        <taxon>Sordariomycetes</taxon>
        <taxon>Sordariomycetidae</taxon>
        <taxon>Sordariales</taxon>
        <taxon>Podosporaceae</taxon>
        <taxon>Triangularia</taxon>
    </lineage>
</organism>
<comment type="caution">
    <text evidence="1">The sequence shown here is derived from an EMBL/GenBank/DDBJ whole genome shotgun (WGS) entry which is preliminary data.</text>
</comment>
<name>A0AAN7A1G5_9PEZI</name>
<keyword evidence="2" id="KW-1185">Reference proteome</keyword>
<protein>
    <submittedName>
        <fullName evidence="1">Uncharacterized protein</fullName>
    </submittedName>
</protein>
<proteinExistence type="predicted"/>
<reference evidence="1" key="2">
    <citation type="submission" date="2023-05" db="EMBL/GenBank/DDBJ databases">
        <authorList>
            <consortium name="Lawrence Berkeley National Laboratory"/>
            <person name="Steindorff A."/>
            <person name="Hensen N."/>
            <person name="Bonometti L."/>
            <person name="Westerberg I."/>
            <person name="Brannstrom I.O."/>
            <person name="Guillou S."/>
            <person name="Cros-Aarteil S."/>
            <person name="Calhoun S."/>
            <person name="Haridas S."/>
            <person name="Kuo A."/>
            <person name="Mondo S."/>
            <person name="Pangilinan J."/>
            <person name="Riley R."/>
            <person name="Labutti K."/>
            <person name="Andreopoulos B."/>
            <person name="Lipzen A."/>
            <person name="Chen C."/>
            <person name="Yanf M."/>
            <person name="Daum C."/>
            <person name="Ng V."/>
            <person name="Clum A."/>
            <person name="Ohm R."/>
            <person name="Martin F."/>
            <person name="Silar P."/>
            <person name="Natvig D."/>
            <person name="Lalanne C."/>
            <person name="Gautier V."/>
            <person name="Ament-Velasquez S.L."/>
            <person name="Kruys A."/>
            <person name="Hutchinson M.I."/>
            <person name="Powell A.J."/>
            <person name="Barry K."/>
            <person name="Miller A.N."/>
            <person name="Grigoriev I.V."/>
            <person name="Debuchy R."/>
            <person name="Gladieux P."/>
            <person name="Thoren M.H."/>
            <person name="Johannesson H."/>
        </authorList>
    </citation>
    <scope>NUCLEOTIDE SEQUENCE</scope>
    <source>
        <strain evidence="1">CBS 892.96</strain>
    </source>
</reference>
<gene>
    <name evidence="1" type="ORF">QBC36DRAFT_382294</name>
</gene>
<dbReference type="Proteomes" id="UP001302321">
    <property type="component" value="Unassembled WGS sequence"/>
</dbReference>
<accession>A0AAN7A1G5</accession>
<dbReference type="AlphaFoldDB" id="A0AAN7A1G5"/>